<sequence>MSILRFERGIPERCPQCQSYKLGLDYVRDDDGDKWKLTFCMVCDWKDPEIMLGGEEPEDQEVESNTSQSEKDLEPCVIVEIPLRGPKPPNPRNEGVV</sequence>
<feature type="region of interest" description="Disordered" evidence="1">
    <location>
        <begin position="51"/>
        <end position="73"/>
    </location>
</feature>
<proteinExistence type="predicted"/>
<dbReference type="AlphaFoldDB" id="A0A951PKX0"/>
<protein>
    <submittedName>
        <fullName evidence="2">Uncharacterized protein</fullName>
    </submittedName>
</protein>
<organism evidence="2 3">
    <name type="scientific">Symplocastrum torsivum CPER-KK1</name>
    <dbReference type="NCBI Taxonomy" id="450513"/>
    <lineage>
        <taxon>Bacteria</taxon>
        <taxon>Bacillati</taxon>
        <taxon>Cyanobacteriota</taxon>
        <taxon>Cyanophyceae</taxon>
        <taxon>Oscillatoriophycideae</taxon>
        <taxon>Oscillatoriales</taxon>
        <taxon>Microcoleaceae</taxon>
        <taxon>Symplocastrum</taxon>
    </lineage>
</organism>
<dbReference type="EMBL" id="JAHHIF010000009">
    <property type="protein sequence ID" value="MBW4544508.1"/>
    <property type="molecule type" value="Genomic_DNA"/>
</dbReference>
<accession>A0A951PKX0</accession>
<evidence type="ECO:0000256" key="1">
    <source>
        <dbReference type="SAM" id="MobiDB-lite"/>
    </source>
</evidence>
<evidence type="ECO:0000313" key="2">
    <source>
        <dbReference type="EMBL" id="MBW4544508.1"/>
    </source>
</evidence>
<evidence type="ECO:0000313" key="3">
    <source>
        <dbReference type="Proteomes" id="UP000753908"/>
    </source>
</evidence>
<reference evidence="2" key="1">
    <citation type="submission" date="2021-05" db="EMBL/GenBank/DDBJ databases">
        <authorList>
            <person name="Pietrasiak N."/>
            <person name="Ward R."/>
            <person name="Stajich J.E."/>
            <person name="Kurbessoian T."/>
        </authorList>
    </citation>
    <scope>NUCLEOTIDE SEQUENCE</scope>
    <source>
        <strain evidence="2">CPER-KK1</strain>
    </source>
</reference>
<gene>
    <name evidence="2" type="ORF">KME25_08700</name>
</gene>
<reference evidence="2" key="2">
    <citation type="journal article" date="2022" name="Microbiol. Resour. Announc.">
        <title>Metagenome Sequencing to Explore Phylogenomics of Terrestrial Cyanobacteria.</title>
        <authorList>
            <person name="Ward R.D."/>
            <person name="Stajich J.E."/>
            <person name="Johansen J.R."/>
            <person name="Huntemann M."/>
            <person name="Clum A."/>
            <person name="Foster B."/>
            <person name="Foster B."/>
            <person name="Roux S."/>
            <person name="Palaniappan K."/>
            <person name="Varghese N."/>
            <person name="Mukherjee S."/>
            <person name="Reddy T.B.K."/>
            <person name="Daum C."/>
            <person name="Copeland A."/>
            <person name="Chen I.A."/>
            <person name="Ivanova N.N."/>
            <person name="Kyrpides N.C."/>
            <person name="Shapiro N."/>
            <person name="Eloe-Fadrosh E.A."/>
            <person name="Pietrasiak N."/>
        </authorList>
    </citation>
    <scope>NUCLEOTIDE SEQUENCE</scope>
    <source>
        <strain evidence="2">CPER-KK1</strain>
    </source>
</reference>
<comment type="caution">
    <text evidence="2">The sequence shown here is derived from an EMBL/GenBank/DDBJ whole genome shotgun (WGS) entry which is preliminary data.</text>
</comment>
<dbReference type="Proteomes" id="UP000753908">
    <property type="component" value="Unassembled WGS sequence"/>
</dbReference>
<name>A0A951PKX0_9CYAN</name>